<dbReference type="OrthoDB" id="191706at2759"/>
<comment type="caution">
    <text evidence="8">The sequence shown here is derived from an EMBL/GenBank/DDBJ whole genome shotgun (WGS) entry which is preliminary data.</text>
</comment>
<feature type="transmembrane region" description="Helical" evidence="6">
    <location>
        <begin position="20"/>
        <end position="45"/>
    </location>
</feature>
<feature type="transmembrane region" description="Helical" evidence="6">
    <location>
        <begin position="204"/>
        <end position="227"/>
    </location>
</feature>
<keyword evidence="5 6" id="KW-0472">Membrane</keyword>
<organism evidence="8 9">
    <name type="scientific">Trichonephila inaurata madagascariensis</name>
    <dbReference type="NCBI Taxonomy" id="2747483"/>
    <lineage>
        <taxon>Eukaryota</taxon>
        <taxon>Metazoa</taxon>
        <taxon>Ecdysozoa</taxon>
        <taxon>Arthropoda</taxon>
        <taxon>Chelicerata</taxon>
        <taxon>Arachnida</taxon>
        <taxon>Araneae</taxon>
        <taxon>Araneomorphae</taxon>
        <taxon>Entelegynae</taxon>
        <taxon>Araneoidea</taxon>
        <taxon>Nephilidae</taxon>
        <taxon>Trichonephila</taxon>
        <taxon>Trichonephila inaurata</taxon>
    </lineage>
</organism>
<evidence type="ECO:0000256" key="4">
    <source>
        <dbReference type="ARBA" id="ARBA00022989"/>
    </source>
</evidence>
<keyword evidence="4 6" id="KW-1133">Transmembrane helix</keyword>
<evidence type="ECO:0000256" key="5">
    <source>
        <dbReference type="ARBA" id="ARBA00023136"/>
    </source>
</evidence>
<evidence type="ECO:0000259" key="7">
    <source>
        <dbReference type="Pfam" id="PF10277"/>
    </source>
</evidence>
<evidence type="ECO:0000256" key="2">
    <source>
        <dbReference type="ARBA" id="ARBA00006565"/>
    </source>
</evidence>
<dbReference type="GO" id="GO:0012505">
    <property type="term" value="C:endomembrane system"/>
    <property type="evidence" value="ECO:0007669"/>
    <property type="project" value="UniProtKB-SubCell"/>
</dbReference>
<keyword evidence="9" id="KW-1185">Reference proteome</keyword>
<dbReference type="PANTHER" id="PTHR21324:SF2">
    <property type="entry name" value="EG:22E5.9 PROTEIN"/>
    <property type="match status" value="1"/>
</dbReference>
<evidence type="ECO:0000256" key="3">
    <source>
        <dbReference type="ARBA" id="ARBA00022692"/>
    </source>
</evidence>
<feature type="domain" description="CWH43-like N-terminal" evidence="7">
    <location>
        <begin position="11"/>
        <end position="233"/>
    </location>
</feature>
<dbReference type="Pfam" id="PF10277">
    <property type="entry name" value="Frag1"/>
    <property type="match status" value="1"/>
</dbReference>
<proteinExistence type="inferred from homology"/>
<evidence type="ECO:0000256" key="6">
    <source>
        <dbReference type="SAM" id="Phobius"/>
    </source>
</evidence>
<feature type="transmembrane region" description="Helical" evidence="6">
    <location>
        <begin position="123"/>
        <end position="143"/>
    </location>
</feature>
<sequence>MESTMIYVKLFHLVPLMKAVIMCLGSFASTLLSYLLGYVSIYVPFISETGAFGVPKSFFTFSVICGGCVLGPLLFLERYLAVRTLINVENEVLQKINLIAMYFGFMSTVGLAGVIAFPVSSIFWTHMLSAVAHFFFAMFYVLLQTYLTFCSTQVTEFMKKVRYYLCGLIIIFCFMLVVLLPVSFSVWNRENTHLPAVKKPGDKGFGLMVTTACVEWTMYGFYLLYLITFYSEFLRCKFFVGMTPKEDEE</sequence>
<comment type="subcellular location">
    <subcellularLocation>
        <location evidence="1">Endomembrane system</location>
        <topology evidence="1">Multi-pass membrane protein</topology>
    </subcellularLocation>
</comment>
<feature type="transmembrane region" description="Helical" evidence="6">
    <location>
        <begin position="57"/>
        <end position="76"/>
    </location>
</feature>
<dbReference type="EMBL" id="BMAV01001603">
    <property type="protein sequence ID" value="GFY40008.1"/>
    <property type="molecule type" value="Genomic_DNA"/>
</dbReference>
<evidence type="ECO:0000313" key="9">
    <source>
        <dbReference type="Proteomes" id="UP000886998"/>
    </source>
</evidence>
<dbReference type="InterPro" id="IPR050911">
    <property type="entry name" value="DRAM/TMEM150_Autophagy_Mod"/>
</dbReference>
<feature type="transmembrane region" description="Helical" evidence="6">
    <location>
        <begin position="96"/>
        <end position="117"/>
    </location>
</feature>
<gene>
    <name evidence="8" type="primary">X975_12224</name>
    <name evidence="8" type="ORF">TNIN_99021</name>
</gene>
<accession>A0A8X7BQW1</accession>
<dbReference type="InterPro" id="IPR019402">
    <property type="entry name" value="CWH43_N"/>
</dbReference>
<dbReference type="Proteomes" id="UP000886998">
    <property type="component" value="Unassembled WGS sequence"/>
</dbReference>
<evidence type="ECO:0000313" key="8">
    <source>
        <dbReference type="EMBL" id="GFY40008.1"/>
    </source>
</evidence>
<feature type="transmembrane region" description="Helical" evidence="6">
    <location>
        <begin position="163"/>
        <end position="184"/>
    </location>
</feature>
<evidence type="ECO:0000256" key="1">
    <source>
        <dbReference type="ARBA" id="ARBA00004127"/>
    </source>
</evidence>
<comment type="similarity">
    <text evidence="2">Belongs to the DRAM/TMEM150 family.</text>
</comment>
<dbReference type="AlphaFoldDB" id="A0A8X7BQW1"/>
<reference evidence="8" key="1">
    <citation type="submission" date="2020-08" db="EMBL/GenBank/DDBJ databases">
        <title>Multicomponent nature underlies the extraordinary mechanical properties of spider dragline silk.</title>
        <authorList>
            <person name="Kono N."/>
            <person name="Nakamura H."/>
            <person name="Mori M."/>
            <person name="Yoshida Y."/>
            <person name="Ohtoshi R."/>
            <person name="Malay A.D."/>
            <person name="Moran D.A.P."/>
            <person name="Tomita M."/>
            <person name="Numata K."/>
            <person name="Arakawa K."/>
        </authorList>
    </citation>
    <scope>NUCLEOTIDE SEQUENCE</scope>
</reference>
<protein>
    <submittedName>
        <fullName evidence="8">DNA damage-regulated autophagy modulator protein 1</fullName>
    </submittedName>
</protein>
<keyword evidence="3 6" id="KW-0812">Transmembrane</keyword>
<name>A0A8X7BQW1_9ARAC</name>
<dbReference type="PANTHER" id="PTHR21324">
    <property type="entry name" value="FASTING-INDUCIBLE INTEGRAL MEMBRANE PROTEIN TM6P1-RELATED"/>
    <property type="match status" value="1"/>
</dbReference>